<keyword evidence="5" id="KW-1185">Reference proteome</keyword>
<dbReference type="PROSITE" id="PS00045">
    <property type="entry name" value="HISTONE_LIKE"/>
    <property type="match status" value="1"/>
</dbReference>
<protein>
    <submittedName>
        <fullName evidence="4">HU family DNA-binding protein</fullName>
    </submittedName>
</protein>
<dbReference type="GO" id="GO:0003677">
    <property type="term" value="F:DNA binding"/>
    <property type="evidence" value="ECO:0007669"/>
    <property type="project" value="UniProtKB-KW"/>
</dbReference>
<evidence type="ECO:0000313" key="5">
    <source>
        <dbReference type="Proteomes" id="UP001432995"/>
    </source>
</evidence>
<keyword evidence="2 4" id="KW-0238">DNA-binding</keyword>
<dbReference type="SUPFAM" id="SSF47729">
    <property type="entry name" value="IHF-like DNA-binding proteins"/>
    <property type="match status" value="1"/>
</dbReference>
<sequence>MIRSELVARIAEQNPHLYAKDVDAVVDAILDRIGAALVDGDRVELRGFGAFEVRHQEARAARNPRTGQAVEVGARTAIHFRPGKAMRAQLNALAPDPEHEAERQSRAS</sequence>
<dbReference type="PRINTS" id="PR01727">
    <property type="entry name" value="DNABINDINGHU"/>
</dbReference>
<gene>
    <name evidence="4" type="ORF">ABS770_27890</name>
</gene>
<evidence type="ECO:0000256" key="2">
    <source>
        <dbReference type="ARBA" id="ARBA00023125"/>
    </source>
</evidence>
<reference evidence="4" key="1">
    <citation type="submission" date="2024-06" db="EMBL/GenBank/DDBJ databases">
        <authorList>
            <person name="Campbell A.G."/>
        </authorList>
    </citation>
    <scope>NUCLEOTIDE SEQUENCE</scope>
    <source>
        <strain evidence="4">EM17</strain>
    </source>
</reference>
<comment type="similarity">
    <text evidence="1 3">Belongs to the bacterial histone-like protein family.</text>
</comment>
<accession>A0ABV1RB56</accession>
<dbReference type="PANTHER" id="PTHR33175">
    <property type="entry name" value="DNA-BINDING PROTEIN HU"/>
    <property type="match status" value="1"/>
</dbReference>
<dbReference type="InterPro" id="IPR020816">
    <property type="entry name" value="Histone-like_DNA-bd_CS"/>
</dbReference>
<dbReference type="Gene3D" id="4.10.520.10">
    <property type="entry name" value="IHF-like DNA-binding proteins"/>
    <property type="match status" value="1"/>
</dbReference>
<dbReference type="InterPro" id="IPR010992">
    <property type="entry name" value="IHF-like_DNA-bd_dom_sf"/>
</dbReference>
<dbReference type="SMART" id="SM00411">
    <property type="entry name" value="BHL"/>
    <property type="match status" value="1"/>
</dbReference>
<name>A0ABV1RB56_9HYPH</name>
<dbReference type="EMBL" id="JBELQD010000076">
    <property type="protein sequence ID" value="MER2292083.1"/>
    <property type="molecule type" value="Genomic_DNA"/>
</dbReference>
<evidence type="ECO:0000313" key="4">
    <source>
        <dbReference type="EMBL" id="MER2292083.1"/>
    </source>
</evidence>
<dbReference type="RefSeq" id="WP_350381459.1">
    <property type="nucleotide sequence ID" value="NZ_JBELQD010000076.1"/>
</dbReference>
<dbReference type="Pfam" id="PF00216">
    <property type="entry name" value="Bac_DNA_binding"/>
    <property type="match status" value="1"/>
</dbReference>
<proteinExistence type="inferred from homology"/>
<dbReference type="Proteomes" id="UP001432995">
    <property type="component" value="Unassembled WGS sequence"/>
</dbReference>
<dbReference type="InterPro" id="IPR000119">
    <property type="entry name" value="Hist_DNA-bd"/>
</dbReference>
<comment type="caution">
    <text evidence="4">The sequence shown here is derived from an EMBL/GenBank/DDBJ whole genome shotgun (WGS) entry which is preliminary data.</text>
</comment>
<evidence type="ECO:0000256" key="3">
    <source>
        <dbReference type="RuleBase" id="RU003939"/>
    </source>
</evidence>
<dbReference type="CDD" id="cd13836">
    <property type="entry name" value="IHF_B"/>
    <property type="match status" value="1"/>
</dbReference>
<organism evidence="4 5">
    <name type="scientific">Methylobacterium brachiatum</name>
    <dbReference type="NCBI Taxonomy" id="269660"/>
    <lineage>
        <taxon>Bacteria</taxon>
        <taxon>Pseudomonadati</taxon>
        <taxon>Pseudomonadota</taxon>
        <taxon>Alphaproteobacteria</taxon>
        <taxon>Hyphomicrobiales</taxon>
        <taxon>Methylobacteriaceae</taxon>
        <taxon>Methylobacterium</taxon>
    </lineage>
</organism>
<evidence type="ECO:0000256" key="1">
    <source>
        <dbReference type="ARBA" id="ARBA00010529"/>
    </source>
</evidence>
<dbReference type="PANTHER" id="PTHR33175:SF5">
    <property type="entry name" value="INTEGRATION HOST FACTOR SUBUNIT BETA"/>
    <property type="match status" value="1"/>
</dbReference>